<evidence type="ECO:0000256" key="5">
    <source>
        <dbReference type="ARBA" id="ARBA00022839"/>
    </source>
</evidence>
<reference evidence="8" key="1">
    <citation type="submission" date="2015-07" db="EMBL/GenBank/DDBJ databases">
        <title>Complete Genome of Thermincola ferriacetica strain Z-0001T.</title>
        <authorList>
            <person name="Lusk B."/>
            <person name="Badalamenti J.P."/>
            <person name="Parameswaran P."/>
            <person name="Bond D.R."/>
            <person name="Torres C.I."/>
        </authorList>
    </citation>
    <scope>NUCLEOTIDE SEQUENCE [LARGE SCALE GENOMIC DNA]</scope>
    <source>
        <strain evidence="8">Z-0001</strain>
    </source>
</reference>
<dbReference type="CDD" id="cd00840">
    <property type="entry name" value="MPP_Mre11_N"/>
    <property type="match status" value="1"/>
</dbReference>
<dbReference type="SUPFAM" id="SSF56300">
    <property type="entry name" value="Metallo-dependent phosphatases"/>
    <property type="match status" value="1"/>
</dbReference>
<accession>A0A0L6W2H7</accession>
<protein>
    <recommendedName>
        <fullName evidence="2">Nuclease SbcCD subunit D</fullName>
    </recommendedName>
</protein>
<dbReference type="PATRIC" id="fig|281456.6.peg.2186"/>
<sequence length="454" mass="50450">MAKVSFIHASDIHLGHRQFNLEQRFQDFGLAFKQVVDTALARKVDFVLIGGDFFHKRAIDAETLRQAMELLTPLKEAGIPVVAIEGNHDKAFYQEKSSWLNLLNALGYIKLLKPVYRDGKVALAGWDREEGGCILEEQGIRIIGLGYLGATTAQRLEEIAGELAFWAGDKGEKPFTVLLLHAAVDRMLGQDLGGVKKEILDSYRGQVDYIALGHIHARQEIDDWVYNPGSLENCHIDEAKEGREKGFYYVTVNGLEKKVEYIPASPRRVCILPIDITGSANPAEVREKIWQELRKAEVEKLDEPIVQIVLKGEIEFSSLAIDVAALTKEIREGTQSLYVEVQNHANLPAENMEGKDRSMMTRAEIERQVLKQLVGRQHPAYRHFADELVGLVIKVKEASLNGEPARELIAEIEKLACELPEEDLSADMVAAAGGIPAVEGGEGVEDSENQAAEH</sequence>
<name>A0A0L6W2H7_9FIRM</name>
<evidence type="ECO:0000256" key="2">
    <source>
        <dbReference type="ARBA" id="ARBA00013365"/>
    </source>
</evidence>
<feature type="domain" description="Calcineurin-like phosphoesterase" evidence="6">
    <location>
        <begin position="6"/>
        <end position="217"/>
    </location>
</feature>
<keyword evidence="4" id="KW-0378">Hydrolase</keyword>
<evidence type="ECO:0000313" key="8">
    <source>
        <dbReference type="Proteomes" id="UP000037175"/>
    </source>
</evidence>
<dbReference type="RefSeq" id="WP_052218265.1">
    <property type="nucleotide sequence ID" value="NZ_LGTE01000014.1"/>
</dbReference>
<dbReference type="PANTHER" id="PTHR30337:SF0">
    <property type="entry name" value="NUCLEASE SBCCD SUBUNIT D"/>
    <property type="match status" value="1"/>
</dbReference>
<dbReference type="Proteomes" id="UP000037175">
    <property type="component" value="Unassembled WGS sequence"/>
</dbReference>
<dbReference type="GO" id="GO:0004527">
    <property type="term" value="F:exonuclease activity"/>
    <property type="evidence" value="ECO:0007669"/>
    <property type="project" value="UniProtKB-KW"/>
</dbReference>
<evidence type="ECO:0000256" key="4">
    <source>
        <dbReference type="ARBA" id="ARBA00022801"/>
    </source>
</evidence>
<evidence type="ECO:0000256" key="3">
    <source>
        <dbReference type="ARBA" id="ARBA00022722"/>
    </source>
</evidence>
<dbReference type="Pfam" id="PF00149">
    <property type="entry name" value="Metallophos"/>
    <property type="match status" value="1"/>
</dbReference>
<dbReference type="PANTHER" id="PTHR30337">
    <property type="entry name" value="COMPONENT OF ATP-DEPENDENT DSDNA EXONUCLEASE"/>
    <property type="match status" value="1"/>
</dbReference>
<proteinExistence type="inferred from homology"/>
<keyword evidence="8" id="KW-1185">Reference proteome</keyword>
<keyword evidence="5" id="KW-0269">Exonuclease</keyword>
<evidence type="ECO:0000313" key="7">
    <source>
        <dbReference type="EMBL" id="KNZ69284.1"/>
    </source>
</evidence>
<dbReference type="InterPro" id="IPR004843">
    <property type="entry name" value="Calcineurin-like_PHP"/>
</dbReference>
<comment type="similarity">
    <text evidence="1">Belongs to the SbcD family.</text>
</comment>
<dbReference type="InterPro" id="IPR050535">
    <property type="entry name" value="DNA_Repair-Maintenance_Comp"/>
</dbReference>
<organism evidence="7 8">
    <name type="scientific">Thermincola ferriacetica</name>
    <dbReference type="NCBI Taxonomy" id="281456"/>
    <lineage>
        <taxon>Bacteria</taxon>
        <taxon>Bacillati</taxon>
        <taxon>Bacillota</taxon>
        <taxon>Clostridia</taxon>
        <taxon>Eubacteriales</taxon>
        <taxon>Thermincolaceae</taxon>
        <taxon>Thermincola</taxon>
    </lineage>
</organism>
<keyword evidence="3" id="KW-0540">Nuclease</keyword>
<dbReference type="InterPro" id="IPR041796">
    <property type="entry name" value="Mre11_N"/>
</dbReference>
<dbReference type="AlphaFoldDB" id="A0A0L6W2H7"/>
<dbReference type="EMBL" id="LGTE01000014">
    <property type="protein sequence ID" value="KNZ69284.1"/>
    <property type="molecule type" value="Genomic_DNA"/>
</dbReference>
<gene>
    <name evidence="7" type="ORF">Tfer_2081</name>
</gene>
<comment type="caution">
    <text evidence="7">The sequence shown here is derived from an EMBL/GenBank/DDBJ whole genome shotgun (WGS) entry which is preliminary data.</text>
</comment>
<dbReference type="Gene3D" id="3.60.21.10">
    <property type="match status" value="1"/>
</dbReference>
<dbReference type="InterPro" id="IPR029052">
    <property type="entry name" value="Metallo-depent_PP-like"/>
</dbReference>
<evidence type="ECO:0000256" key="1">
    <source>
        <dbReference type="ARBA" id="ARBA00010555"/>
    </source>
</evidence>
<evidence type="ECO:0000259" key="6">
    <source>
        <dbReference type="Pfam" id="PF00149"/>
    </source>
</evidence>